<sequence length="49" mass="4962">MAVRGGSDPDWTGLQIAVADADVNLPQAGLTDVTVSSVTMTFGRAGLQA</sequence>
<evidence type="ECO:0000313" key="2">
    <source>
        <dbReference type="Proteomes" id="UP001251948"/>
    </source>
</evidence>
<name>A0AAJ2JAV9_STEMA</name>
<dbReference type="Proteomes" id="UP001251948">
    <property type="component" value="Unassembled WGS sequence"/>
</dbReference>
<dbReference type="AlphaFoldDB" id="A0AAJ2JAV9"/>
<reference evidence="1" key="1">
    <citation type="submission" date="2023-07" db="EMBL/GenBank/DDBJ databases">
        <title>Comparative genomics of clinical Stenotrophomonas maltophilia isolates reveals regions of diversity which correlate with colonization and persistence in vivo.</title>
        <authorList>
            <person name="Mcdaniel M.S."/>
            <person name="Swords W.E."/>
            <person name="Sumpter N.A."/>
            <person name="Lindgren N.R."/>
            <person name="Billiot C.E."/>
        </authorList>
    </citation>
    <scope>NUCLEOTIDE SEQUENCE</scope>
    <source>
        <strain evidence="1">Ism4</strain>
    </source>
</reference>
<dbReference type="EMBL" id="JAVSKO010000004">
    <property type="protein sequence ID" value="MDT3468426.1"/>
    <property type="molecule type" value="Genomic_DNA"/>
</dbReference>
<proteinExistence type="predicted"/>
<accession>A0AAJ2JAV9</accession>
<protein>
    <submittedName>
        <fullName evidence="1">Uncharacterized protein</fullName>
    </submittedName>
</protein>
<gene>
    <name evidence="1" type="ORF">ROV92_10530</name>
</gene>
<organism evidence="1 2">
    <name type="scientific">Stenotrophomonas maltophilia</name>
    <name type="common">Pseudomonas maltophilia</name>
    <name type="synonym">Xanthomonas maltophilia</name>
    <dbReference type="NCBI Taxonomy" id="40324"/>
    <lineage>
        <taxon>Bacteria</taxon>
        <taxon>Pseudomonadati</taxon>
        <taxon>Pseudomonadota</taxon>
        <taxon>Gammaproteobacteria</taxon>
        <taxon>Lysobacterales</taxon>
        <taxon>Lysobacteraceae</taxon>
        <taxon>Stenotrophomonas</taxon>
        <taxon>Stenotrophomonas maltophilia group</taxon>
    </lineage>
</organism>
<comment type="caution">
    <text evidence="1">The sequence shown here is derived from an EMBL/GenBank/DDBJ whole genome shotgun (WGS) entry which is preliminary data.</text>
</comment>
<evidence type="ECO:0000313" key="1">
    <source>
        <dbReference type="EMBL" id="MDT3468426.1"/>
    </source>
</evidence>
<dbReference type="RefSeq" id="WP_197564546.1">
    <property type="nucleotide sequence ID" value="NZ_JAVSKO010000004.1"/>
</dbReference>